<feature type="signal peptide" evidence="2">
    <location>
        <begin position="1"/>
        <end position="24"/>
    </location>
</feature>
<keyword evidence="4" id="KW-1185">Reference proteome</keyword>
<dbReference type="SUPFAM" id="SSF48452">
    <property type="entry name" value="TPR-like"/>
    <property type="match status" value="2"/>
</dbReference>
<dbReference type="PROSITE" id="PS51257">
    <property type="entry name" value="PROKAR_LIPOPROTEIN"/>
    <property type="match status" value="1"/>
</dbReference>
<sequence length="339" mass="37427">MTHSIRISAWCAGLLLLLSGCAQTQTSNDPVLNSEYYDGDPMLNLMGDTPPANEQEAQGRGMQALLDGNLDLALYEYIRAVQFLDATEQADSFYQIGSIHQIRDNTDLAERAFRQSLAYDPKYIASLEKLGILESKRGKTAQGAQYFLEALSADQHRLGENPNTSLTRNMPVSTIRNLKFDAQSPIGSYIGLGVISDIDRDHDRAKAYLEHALEINPNSVRALVNLGYSNYMDGNYELAAHLTQAALRLQPSHAKALNNMALIYLAQNRPGLALSTFQRHMTEAEALNNVGYFLLIQGKPDQAVPYLQQAISADPAYYKTAHDNLERALAEMRAQGSGS</sequence>
<organism evidence="3 4">
    <name type="scientific">Vibrio stylophorae</name>
    <dbReference type="NCBI Taxonomy" id="659351"/>
    <lineage>
        <taxon>Bacteria</taxon>
        <taxon>Pseudomonadati</taxon>
        <taxon>Pseudomonadota</taxon>
        <taxon>Gammaproteobacteria</taxon>
        <taxon>Vibrionales</taxon>
        <taxon>Vibrionaceae</taxon>
        <taxon>Vibrio</taxon>
    </lineage>
</organism>
<evidence type="ECO:0000256" key="1">
    <source>
        <dbReference type="PROSITE-ProRule" id="PRU00339"/>
    </source>
</evidence>
<gene>
    <name evidence="3" type="primary">ycf3</name>
    <name evidence="3" type="ORF">VST7929_01817</name>
</gene>
<dbReference type="PANTHER" id="PTHR44177:SF1">
    <property type="entry name" value="TETRATRICOPEPTIDE REPEAT PROTEIN 8"/>
    <property type="match status" value="1"/>
</dbReference>
<feature type="repeat" description="TPR" evidence="1">
    <location>
        <begin position="90"/>
        <end position="123"/>
    </location>
</feature>
<reference evidence="3" key="1">
    <citation type="submission" date="2021-11" db="EMBL/GenBank/DDBJ databases">
        <authorList>
            <person name="Rodrigo-Torres L."/>
            <person name="Arahal R. D."/>
            <person name="Lucena T."/>
        </authorList>
    </citation>
    <scope>NUCLEOTIDE SEQUENCE</scope>
    <source>
        <strain evidence="3">CECT 7929</strain>
    </source>
</reference>
<feature type="repeat" description="TPR" evidence="1">
    <location>
        <begin position="284"/>
        <end position="317"/>
    </location>
</feature>
<dbReference type="Pfam" id="PF13432">
    <property type="entry name" value="TPR_16"/>
    <property type="match status" value="1"/>
</dbReference>
<dbReference type="Gene3D" id="1.25.40.10">
    <property type="entry name" value="Tetratricopeptide repeat domain"/>
    <property type="match status" value="2"/>
</dbReference>
<dbReference type="SMART" id="SM00028">
    <property type="entry name" value="TPR"/>
    <property type="match status" value="6"/>
</dbReference>
<feature type="chain" id="PRO_5045275476" evidence="2">
    <location>
        <begin position="25"/>
        <end position="339"/>
    </location>
</feature>
<dbReference type="InterPro" id="IPR011990">
    <property type="entry name" value="TPR-like_helical_dom_sf"/>
</dbReference>
<dbReference type="Pfam" id="PF13181">
    <property type="entry name" value="TPR_8"/>
    <property type="match status" value="3"/>
</dbReference>
<dbReference type="EMBL" id="CAKLDI010000001">
    <property type="protein sequence ID" value="CAH0533940.1"/>
    <property type="molecule type" value="Genomic_DNA"/>
</dbReference>
<evidence type="ECO:0000313" key="4">
    <source>
        <dbReference type="Proteomes" id="UP000838672"/>
    </source>
</evidence>
<dbReference type="PANTHER" id="PTHR44177">
    <property type="entry name" value="TETRATRICOPEPTIDE REPEAT PROTEIN 8"/>
    <property type="match status" value="1"/>
</dbReference>
<evidence type="ECO:0000256" key="2">
    <source>
        <dbReference type="SAM" id="SignalP"/>
    </source>
</evidence>
<name>A0ABN8DVJ8_9VIBR</name>
<evidence type="ECO:0000313" key="3">
    <source>
        <dbReference type="EMBL" id="CAH0533940.1"/>
    </source>
</evidence>
<feature type="repeat" description="TPR" evidence="1">
    <location>
        <begin position="220"/>
        <end position="253"/>
    </location>
</feature>
<dbReference type="InterPro" id="IPR028796">
    <property type="entry name" value="BBS8"/>
</dbReference>
<feature type="repeat" description="TPR" evidence="1">
    <location>
        <begin position="186"/>
        <end position="219"/>
    </location>
</feature>
<dbReference type="InterPro" id="IPR019734">
    <property type="entry name" value="TPR_rpt"/>
</dbReference>
<keyword evidence="2" id="KW-0732">Signal</keyword>
<proteinExistence type="predicted"/>
<protein>
    <submittedName>
        <fullName evidence="3">Photosystem I assembly protein Ycf3</fullName>
    </submittedName>
</protein>
<dbReference type="Proteomes" id="UP000838672">
    <property type="component" value="Unassembled WGS sequence"/>
</dbReference>
<accession>A0ABN8DVJ8</accession>
<dbReference type="RefSeq" id="WP_237466353.1">
    <property type="nucleotide sequence ID" value="NZ_CAKLDI010000001.1"/>
</dbReference>
<dbReference type="PROSITE" id="PS50005">
    <property type="entry name" value="TPR"/>
    <property type="match status" value="4"/>
</dbReference>
<comment type="caution">
    <text evidence="3">The sequence shown here is derived from an EMBL/GenBank/DDBJ whole genome shotgun (WGS) entry which is preliminary data.</text>
</comment>
<keyword evidence="1" id="KW-0802">TPR repeat</keyword>